<feature type="domain" description="DUF7041" evidence="1">
    <location>
        <begin position="20"/>
        <end position="80"/>
    </location>
</feature>
<evidence type="ECO:0000259" key="1">
    <source>
        <dbReference type="Pfam" id="PF23055"/>
    </source>
</evidence>
<dbReference type="AlphaFoldDB" id="A0A6L2PXN3"/>
<dbReference type="InParanoid" id="A0A6L2PXN3"/>
<evidence type="ECO:0000313" key="3">
    <source>
        <dbReference type="Proteomes" id="UP000502823"/>
    </source>
</evidence>
<accession>A0A6L2PXN3</accession>
<reference evidence="3" key="1">
    <citation type="submission" date="2020-01" db="EMBL/GenBank/DDBJ databases">
        <title>Draft genome sequence of the Termite Coptotermes fromosanus.</title>
        <authorList>
            <person name="Itakura S."/>
            <person name="Yosikawa Y."/>
            <person name="Umezawa K."/>
        </authorList>
    </citation>
    <scope>NUCLEOTIDE SEQUENCE [LARGE SCALE GENOMIC DNA]</scope>
</reference>
<name>A0A6L2PXN3_COPFO</name>
<dbReference type="PANTHER" id="PTHR33327:SF3">
    <property type="entry name" value="RNA-DIRECTED DNA POLYMERASE"/>
    <property type="match status" value="1"/>
</dbReference>
<comment type="caution">
    <text evidence="2">The sequence shown here is derived from an EMBL/GenBank/DDBJ whole genome shotgun (WGS) entry which is preliminary data.</text>
</comment>
<dbReference type="PANTHER" id="PTHR33327">
    <property type="entry name" value="ENDONUCLEASE"/>
    <property type="match status" value="1"/>
</dbReference>
<gene>
    <name evidence="2" type="ORF">Cfor_03245</name>
</gene>
<evidence type="ECO:0000313" key="2">
    <source>
        <dbReference type="EMBL" id="GFG37296.1"/>
    </source>
</evidence>
<dbReference type="Pfam" id="PF23055">
    <property type="entry name" value="DUF7041"/>
    <property type="match status" value="1"/>
</dbReference>
<dbReference type="InterPro" id="IPR055469">
    <property type="entry name" value="DUF7041"/>
</dbReference>
<dbReference type="OrthoDB" id="6260718at2759"/>
<proteinExistence type="predicted"/>
<sequence>MQESPDSTSGVAIYTVAVRLPPSWPGRPGLWFGQAEAQFELASITNERKKFDHIISQLDCRHAAEVEDVITSPPEHEPYKTEDSSSGGCQHHAINACVKSSCTKRCATANCHSCVAEFSGHQSPLLCFMESSQLKKLGVGDKGSEDTTVDAQTLLDAFPNMSLMSACSIDEAFLW</sequence>
<keyword evidence="3" id="KW-1185">Reference proteome</keyword>
<dbReference type="EMBL" id="BLKM01000688">
    <property type="protein sequence ID" value="GFG37296.1"/>
    <property type="molecule type" value="Genomic_DNA"/>
</dbReference>
<dbReference type="Proteomes" id="UP000502823">
    <property type="component" value="Unassembled WGS sequence"/>
</dbReference>
<organism evidence="2 3">
    <name type="scientific">Coptotermes formosanus</name>
    <name type="common">Formosan subterranean termite</name>
    <dbReference type="NCBI Taxonomy" id="36987"/>
    <lineage>
        <taxon>Eukaryota</taxon>
        <taxon>Metazoa</taxon>
        <taxon>Ecdysozoa</taxon>
        <taxon>Arthropoda</taxon>
        <taxon>Hexapoda</taxon>
        <taxon>Insecta</taxon>
        <taxon>Pterygota</taxon>
        <taxon>Neoptera</taxon>
        <taxon>Polyneoptera</taxon>
        <taxon>Dictyoptera</taxon>
        <taxon>Blattodea</taxon>
        <taxon>Blattoidea</taxon>
        <taxon>Termitoidae</taxon>
        <taxon>Rhinotermitidae</taxon>
        <taxon>Coptotermes</taxon>
    </lineage>
</organism>
<protein>
    <recommendedName>
        <fullName evidence="1">DUF7041 domain-containing protein</fullName>
    </recommendedName>
</protein>